<sequence length="367" mass="40404">MFGGRKKSAETASAPMQDVGPKKRPDKSIKERAPRSMVPKRIVRVFFWCFMCFIFIKGCVSFTQGTKVVHQTINYGSDKPVIDESIKGFAADFASEYFTWSDDNFSERSSRLAPFISNISQDAGLKSFDIKGSSRVLSAEVYDAKKINDSQVDVTVVVRREVTLPQDNMSSAGGPASVSAVSNTNMDRAVKKAYMVVPVTITDKGPVIRSYPRFVTELIKGETESQAPGPSITDTNILNMGKELTESFLRSWYDGNLSQLKYYYSDIANIPSSVTKSNFVFDKVDSLNMYKVDGQENVMRIYASIIVKSDIGESFTNSWTLDVTAKDGRLYILSVGDGGSSTNDSTSSSQATSESDQVTPQPTSSNE</sequence>
<feature type="compositionally biased region" description="Low complexity" evidence="1">
    <location>
        <begin position="340"/>
        <end position="356"/>
    </location>
</feature>
<evidence type="ECO:0000313" key="3">
    <source>
        <dbReference type="EMBL" id="AGA60010.1"/>
    </source>
</evidence>
<evidence type="ECO:0000313" key="4">
    <source>
        <dbReference type="Proteomes" id="UP000010795"/>
    </source>
</evidence>
<dbReference type="KEGG" id="tco:Theco_4006"/>
<keyword evidence="2" id="KW-0812">Transmembrane</keyword>
<organism evidence="3 4">
    <name type="scientific">Thermobacillus composti (strain DSM 18247 / JCM 13945 / KWC4)</name>
    <dbReference type="NCBI Taxonomy" id="717605"/>
    <lineage>
        <taxon>Bacteria</taxon>
        <taxon>Bacillati</taxon>
        <taxon>Bacillota</taxon>
        <taxon>Bacilli</taxon>
        <taxon>Bacillales</taxon>
        <taxon>Paenibacillaceae</taxon>
        <taxon>Thermobacillus</taxon>
    </lineage>
</organism>
<accession>L0EL45</accession>
<proteinExistence type="predicted"/>
<geneLocation type="plasmid" evidence="3 4">
    <name>pTHECO01</name>
</geneLocation>
<dbReference type="Gene3D" id="3.10.450.540">
    <property type="match status" value="2"/>
</dbReference>
<keyword evidence="3" id="KW-0614">Plasmid</keyword>
<feature type="compositionally biased region" description="Polar residues" evidence="1">
    <location>
        <begin position="357"/>
        <end position="367"/>
    </location>
</feature>
<evidence type="ECO:0000256" key="2">
    <source>
        <dbReference type="SAM" id="Phobius"/>
    </source>
</evidence>
<dbReference type="Pfam" id="PF12642">
    <property type="entry name" value="TpcC"/>
    <property type="match status" value="1"/>
</dbReference>
<dbReference type="InterPro" id="IPR024735">
    <property type="entry name" value="TcpC"/>
</dbReference>
<dbReference type="EMBL" id="CP003256">
    <property type="protein sequence ID" value="AGA60010.1"/>
    <property type="molecule type" value="Genomic_DNA"/>
</dbReference>
<feature type="region of interest" description="Disordered" evidence="1">
    <location>
        <begin position="1"/>
        <end position="33"/>
    </location>
</feature>
<keyword evidence="2" id="KW-1133">Transmembrane helix</keyword>
<protein>
    <recommendedName>
        <fullName evidence="5">Conjugative transposon protein TcpC</fullName>
    </recommendedName>
</protein>
<dbReference type="eggNOG" id="ENOG5030MTC">
    <property type="taxonomic scope" value="Bacteria"/>
</dbReference>
<dbReference type="HOGENOM" id="CLU_870902_0_0_9"/>
<evidence type="ECO:0000256" key="1">
    <source>
        <dbReference type="SAM" id="MobiDB-lite"/>
    </source>
</evidence>
<keyword evidence="4" id="KW-1185">Reference proteome</keyword>
<dbReference type="AlphaFoldDB" id="L0EL45"/>
<keyword evidence="2" id="KW-0472">Membrane</keyword>
<name>L0EL45_THECK</name>
<evidence type="ECO:0008006" key="5">
    <source>
        <dbReference type="Google" id="ProtNLM"/>
    </source>
</evidence>
<gene>
    <name evidence="3" type="ordered locus">Theco_4006</name>
</gene>
<feature type="transmembrane region" description="Helical" evidence="2">
    <location>
        <begin position="42"/>
        <end position="63"/>
    </location>
</feature>
<feature type="region of interest" description="Disordered" evidence="1">
    <location>
        <begin position="337"/>
        <end position="367"/>
    </location>
</feature>
<reference evidence="4" key="1">
    <citation type="submission" date="2012-01" db="EMBL/GenBank/DDBJ databases">
        <title>Complete sequence of plasmid of Thermobacillus composti KWC4.</title>
        <authorList>
            <person name="Lucas S."/>
            <person name="Han J."/>
            <person name="Lapidus A."/>
            <person name="Cheng J.-F."/>
            <person name="Goodwin L."/>
            <person name="Pitluck S."/>
            <person name="Peters L."/>
            <person name="Ovchinnikova G."/>
            <person name="Teshima H."/>
            <person name="Detter J.C."/>
            <person name="Han C."/>
            <person name="Tapia R."/>
            <person name="Land M."/>
            <person name="Hauser L."/>
            <person name="Kyrpides N."/>
            <person name="Ivanova N."/>
            <person name="Pagani I."/>
            <person name="Anderson I."/>
            <person name="Woyke T."/>
        </authorList>
    </citation>
    <scope>NUCLEOTIDE SEQUENCE [LARGE SCALE GENOMIC DNA]</scope>
    <source>
        <strain evidence="4">DSM 18247 / JCM 13945 / KWC4</strain>
        <plasmid evidence="4">Plasmid pTHECO01</plasmid>
    </source>
</reference>
<dbReference type="Proteomes" id="UP000010795">
    <property type="component" value="Plasmid pTHECO01"/>
</dbReference>
<feature type="compositionally biased region" description="Basic and acidic residues" evidence="1">
    <location>
        <begin position="20"/>
        <end position="33"/>
    </location>
</feature>